<proteinExistence type="predicted"/>
<keyword evidence="1" id="KW-0472">Membrane</keyword>
<dbReference type="Proteomes" id="UP000008281">
    <property type="component" value="Unassembled WGS sequence"/>
</dbReference>
<accession>E3MHZ2</accession>
<sequence>MQKDGKKVAVVRPILRAEEPRRRQVQRVEDVAINFEGAQRQPMAGEELYVGYWKAGCTAIFFVLLIVVAIVFYVRFA</sequence>
<protein>
    <submittedName>
        <fullName evidence="2">Uncharacterized protein</fullName>
    </submittedName>
</protein>
<name>E3MHZ2_CAERE</name>
<dbReference type="KEGG" id="crq:GCK72_004694"/>
<dbReference type="GeneID" id="9803051"/>
<dbReference type="CTD" id="9803051"/>
<feature type="transmembrane region" description="Helical" evidence="1">
    <location>
        <begin position="52"/>
        <end position="74"/>
    </location>
</feature>
<dbReference type="InParanoid" id="E3MHZ2"/>
<keyword evidence="3" id="KW-1185">Reference proteome</keyword>
<dbReference type="HOGENOM" id="CLU_2640472_0_0_1"/>
<gene>
    <name evidence="2" type="ORF">CRE_24906</name>
</gene>
<dbReference type="EMBL" id="DS268446">
    <property type="protein sequence ID" value="EFP02245.1"/>
    <property type="molecule type" value="Genomic_DNA"/>
</dbReference>
<keyword evidence="1" id="KW-1133">Transmembrane helix</keyword>
<evidence type="ECO:0000313" key="3">
    <source>
        <dbReference type="Proteomes" id="UP000008281"/>
    </source>
</evidence>
<evidence type="ECO:0000256" key="1">
    <source>
        <dbReference type="SAM" id="Phobius"/>
    </source>
</evidence>
<dbReference type="AlphaFoldDB" id="E3MHZ2"/>
<organism evidence="3">
    <name type="scientific">Caenorhabditis remanei</name>
    <name type="common">Caenorhabditis vulgaris</name>
    <dbReference type="NCBI Taxonomy" id="31234"/>
    <lineage>
        <taxon>Eukaryota</taxon>
        <taxon>Metazoa</taxon>
        <taxon>Ecdysozoa</taxon>
        <taxon>Nematoda</taxon>
        <taxon>Chromadorea</taxon>
        <taxon>Rhabditida</taxon>
        <taxon>Rhabditina</taxon>
        <taxon>Rhabditomorpha</taxon>
        <taxon>Rhabditoidea</taxon>
        <taxon>Rhabditidae</taxon>
        <taxon>Peloderinae</taxon>
        <taxon>Caenorhabditis</taxon>
    </lineage>
</organism>
<keyword evidence="1" id="KW-0812">Transmembrane</keyword>
<evidence type="ECO:0000313" key="2">
    <source>
        <dbReference type="EMBL" id="EFP02245.1"/>
    </source>
</evidence>
<reference evidence="2" key="1">
    <citation type="submission" date="2007-07" db="EMBL/GenBank/DDBJ databases">
        <title>PCAP assembly of the Caenorhabditis remanei genome.</title>
        <authorList>
            <consortium name="The Caenorhabditis remanei Sequencing Consortium"/>
            <person name="Wilson R.K."/>
        </authorList>
    </citation>
    <scope>NUCLEOTIDE SEQUENCE [LARGE SCALE GENOMIC DNA]</scope>
    <source>
        <strain evidence="2">PB4641</strain>
    </source>
</reference>
<dbReference type="RefSeq" id="XP_003104323.2">
    <property type="nucleotide sequence ID" value="XM_003104275.2"/>
</dbReference>